<dbReference type="KEGG" id="mliy:RYJ27_02200"/>
<keyword evidence="9" id="KW-0560">Oxidoreductase</keyword>
<reference evidence="9 10" key="1">
    <citation type="submission" date="2023-10" db="EMBL/GenBank/DDBJ databases">
        <title>Y20.</title>
        <authorList>
            <person name="Zhang G."/>
            <person name="Ding Y."/>
        </authorList>
    </citation>
    <scope>NUCLEOTIDE SEQUENCE [LARGE SCALE GENOMIC DNA]</scope>
    <source>
        <strain evidence="9 10">Y20</strain>
    </source>
</reference>
<dbReference type="InterPro" id="IPR007867">
    <property type="entry name" value="GMC_OxRtase_C"/>
</dbReference>
<evidence type="ECO:0000256" key="2">
    <source>
        <dbReference type="ARBA" id="ARBA00010790"/>
    </source>
</evidence>
<evidence type="ECO:0000259" key="7">
    <source>
        <dbReference type="PROSITE" id="PS00623"/>
    </source>
</evidence>
<organism evidence="9 10">
    <name type="scientific">Microbacterium limosum</name>
    <dbReference type="NCBI Taxonomy" id="3079935"/>
    <lineage>
        <taxon>Bacteria</taxon>
        <taxon>Bacillati</taxon>
        <taxon>Actinomycetota</taxon>
        <taxon>Actinomycetes</taxon>
        <taxon>Micrococcales</taxon>
        <taxon>Microbacteriaceae</taxon>
        <taxon>Microbacterium</taxon>
    </lineage>
</organism>
<dbReference type="EC" id="1.1.99.1" evidence="9"/>
<dbReference type="SUPFAM" id="SSF54373">
    <property type="entry name" value="FAD-linked reductases, C-terminal domain"/>
    <property type="match status" value="1"/>
</dbReference>
<dbReference type="EMBL" id="CP137080">
    <property type="protein sequence ID" value="WOQ70061.1"/>
    <property type="molecule type" value="Genomic_DNA"/>
</dbReference>
<dbReference type="AlphaFoldDB" id="A0AAU0MIT3"/>
<dbReference type="Proteomes" id="UP001329313">
    <property type="component" value="Chromosome"/>
</dbReference>
<dbReference type="InterPro" id="IPR012132">
    <property type="entry name" value="GMC_OxRdtase"/>
</dbReference>
<evidence type="ECO:0000256" key="3">
    <source>
        <dbReference type="ARBA" id="ARBA00022630"/>
    </source>
</evidence>
<dbReference type="NCBIfam" id="NF002550">
    <property type="entry name" value="PRK02106.1"/>
    <property type="match status" value="1"/>
</dbReference>
<dbReference type="Gene3D" id="3.30.560.10">
    <property type="entry name" value="Glucose Oxidase, domain 3"/>
    <property type="match status" value="1"/>
</dbReference>
<name>A0AAU0MIT3_9MICO</name>
<evidence type="ECO:0000259" key="8">
    <source>
        <dbReference type="PROSITE" id="PS00624"/>
    </source>
</evidence>
<dbReference type="PANTHER" id="PTHR11552">
    <property type="entry name" value="GLUCOSE-METHANOL-CHOLINE GMC OXIDOREDUCTASE"/>
    <property type="match status" value="1"/>
</dbReference>
<feature type="domain" description="Glucose-methanol-choline oxidoreductase N-terminal" evidence="8">
    <location>
        <begin position="254"/>
        <end position="268"/>
    </location>
</feature>
<protein>
    <submittedName>
        <fullName evidence="9">Choline dehydrogenase</fullName>
        <ecNumber evidence="9">1.1.99.1</ecNumber>
    </submittedName>
</protein>
<feature type="domain" description="Glucose-methanol-choline oxidoreductase N-terminal" evidence="7">
    <location>
        <begin position="82"/>
        <end position="105"/>
    </location>
</feature>
<dbReference type="PANTHER" id="PTHR11552:SF147">
    <property type="entry name" value="CHOLINE DEHYDROGENASE, MITOCHONDRIAL"/>
    <property type="match status" value="1"/>
</dbReference>
<feature type="binding site" evidence="5">
    <location>
        <position position="84"/>
    </location>
    <ligand>
        <name>FAD</name>
        <dbReference type="ChEBI" id="CHEBI:57692"/>
    </ligand>
</feature>
<dbReference type="InterPro" id="IPR000172">
    <property type="entry name" value="GMC_OxRdtase_N"/>
</dbReference>
<keyword evidence="3 6" id="KW-0285">Flavoprotein</keyword>
<evidence type="ECO:0000313" key="10">
    <source>
        <dbReference type="Proteomes" id="UP001329313"/>
    </source>
</evidence>
<dbReference type="Gene3D" id="3.50.50.60">
    <property type="entry name" value="FAD/NAD(P)-binding domain"/>
    <property type="match status" value="1"/>
</dbReference>
<keyword evidence="10" id="KW-1185">Reference proteome</keyword>
<comment type="similarity">
    <text evidence="2 6">Belongs to the GMC oxidoreductase family.</text>
</comment>
<gene>
    <name evidence="9" type="ORF">RYJ27_02200</name>
</gene>
<dbReference type="GO" id="GO:0050660">
    <property type="term" value="F:flavin adenine dinucleotide binding"/>
    <property type="evidence" value="ECO:0007669"/>
    <property type="project" value="InterPro"/>
</dbReference>
<sequence>MTTQTFDYVIIGAGAAGCVLANRLSADPSVNVLLLEAGGADSSMLVKIPAGFGKVMGTAVNWIFDTAPQKHLHDRTMFLPQGKVLGGSTSINAMLYVRGNRDDYDGWRDKGNVGWGYDDVLPYFTVHERNERIADGFHGTTGELNVADQVQTNPLSKAFVRASQQAGIPYTSDPNGAEQTGVFYHQVTQRGAKRESASTAFLRPVAQRRNLTILTGAEVTRIVVEDGVATGATYTHGRETTTVRARREVIVSAGAINSPRLLLLSGIGPADELREAGIEPVHDLPGVGKNLHDQLEVYITVESQQPISYTGEDRALRMLGHGIQYTLYKTGPATATVTEAGAFVRSDPALAQPDIQLHMLPVIVKWKDGARTAEKVTGHGFTILACAIRPRSRGEVRVTSADPSVPPIVDPNYMADEEDWKTSVAGLRIIRDILSQPAFAPYVKSETMPGSDVTTDADLRAYITEWGKTDYHPVGSCRMGVDDLAVVDPELRVRGLKNLRVIDSSIMPDIISGNTQAPAMMIGEKGAALILGTKAPVAR</sequence>
<evidence type="ECO:0000256" key="5">
    <source>
        <dbReference type="PIRSR" id="PIRSR000137-2"/>
    </source>
</evidence>
<evidence type="ECO:0000256" key="4">
    <source>
        <dbReference type="ARBA" id="ARBA00022827"/>
    </source>
</evidence>
<proteinExistence type="inferred from homology"/>
<accession>A0AAU0MIT3</accession>
<evidence type="ECO:0000313" key="9">
    <source>
        <dbReference type="EMBL" id="WOQ70061.1"/>
    </source>
</evidence>
<dbReference type="PIRSF" id="PIRSF000137">
    <property type="entry name" value="Alcohol_oxidase"/>
    <property type="match status" value="1"/>
</dbReference>
<dbReference type="Pfam" id="PF05199">
    <property type="entry name" value="GMC_oxred_C"/>
    <property type="match status" value="1"/>
</dbReference>
<dbReference type="SUPFAM" id="SSF51905">
    <property type="entry name" value="FAD/NAD(P)-binding domain"/>
    <property type="match status" value="1"/>
</dbReference>
<evidence type="ECO:0000256" key="6">
    <source>
        <dbReference type="RuleBase" id="RU003968"/>
    </source>
</evidence>
<dbReference type="PROSITE" id="PS00624">
    <property type="entry name" value="GMC_OXRED_2"/>
    <property type="match status" value="1"/>
</dbReference>
<dbReference type="Pfam" id="PF00732">
    <property type="entry name" value="GMC_oxred_N"/>
    <property type="match status" value="1"/>
</dbReference>
<dbReference type="InterPro" id="IPR036188">
    <property type="entry name" value="FAD/NAD-bd_sf"/>
</dbReference>
<evidence type="ECO:0000256" key="1">
    <source>
        <dbReference type="ARBA" id="ARBA00001974"/>
    </source>
</evidence>
<dbReference type="PROSITE" id="PS00623">
    <property type="entry name" value="GMC_OXRED_1"/>
    <property type="match status" value="1"/>
</dbReference>
<dbReference type="RefSeq" id="WP_330171155.1">
    <property type="nucleotide sequence ID" value="NZ_CP137080.1"/>
</dbReference>
<feature type="binding site" evidence="5">
    <location>
        <position position="219"/>
    </location>
    <ligand>
        <name>FAD</name>
        <dbReference type="ChEBI" id="CHEBI:57692"/>
    </ligand>
</feature>
<comment type="cofactor">
    <cofactor evidence="1 5">
        <name>FAD</name>
        <dbReference type="ChEBI" id="CHEBI:57692"/>
    </cofactor>
</comment>
<keyword evidence="4 5" id="KW-0274">FAD</keyword>
<dbReference type="GO" id="GO:0008812">
    <property type="term" value="F:choline dehydrogenase activity"/>
    <property type="evidence" value="ECO:0007669"/>
    <property type="project" value="UniProtKB-EC"/>
</dbReference>